<keyword evidence="1" id="KW-1133">Transmembrane helix</keyword>
<evidence type="ECO:0000313" key="3">
    <source>
        <dbReference type="EMBL" id="SER15479.1"/>
    </source>
</evidence>
<dbReference type="AlphaFoldDB" id="A0A1H9LW42"/>
<dbReference type="Proteomes" id="UP000199427">
    <property type="component" value="Unassembled WGS sequence"/>
</dbReference>
<protein>
    <submittedName>
        <fullName evidence="3">Glycopeptide antibiotics resistance protein</fullName>
    </submittedName>
</protein>
<dbReference type="Pfam" id="PF04892">
    <property type="entry name" value="VanZ"/>
    <property type="match status" value="1"/>
</dbReference>
<gene>
    <name evidence="3" type="ORF">SAMN05216362_1529</name>
</gene>
<accession>A0A1H9LW42</accession>
<dbReference type="EMBL" id="FOES01000052">
    <property type="protein sequence ID" value="SER15479.1"/>
    <property type="molecule type" value="Genomic_DNA"/>
</dbReference>
<sequence length="320" mass="35898">MTAKGKITLPQKRTVIFTVTILYTILILYFIFFAFGRIGAFASTTGVTFIFFPIEFYHLPKISDFLHPTLMDFVDLGNVAAFIPFGILIPLLFRVKFIRFFSLFFLSILVIETIQALTLLGSFDINDAIQNSLGASIGFGAYKLGYRTKNFWLNMAITVITCIVILIGVLAICGIVEKTFTKAEGPFIALNELKNSSGHTTAGTKPYSFKVSGQNVEPGYNIFGAKGKGSETYTYTSKKEIIFSFYYGIPDLMDSDGSIRVLVDGREVLSGSGTEQLNYPELFPQMFEIPLERASKITIIVKGNEKLWDVGFREMKYFWK</sequence>
<reference evidence="3 4" key="1">
    <citation type="submission" date="2016-10" db="EMBL/GenBank/DDBJ databases">
        <authorList>
            <person name="de Groot N.N."/>
        </authorList>
    </citation>
    <scope>NUCLEOTIDE SEQUENCE [LARGE SCALE GENOMIC DNA]</scope>
    <source>
        <strain evidence="3 4">DSM 21633</strain>
    </source>
</reference>
<keyword evidence="4" id="KW-1185">Reference proteome</keyword>
<name>A0A1H9LW42_9BACI</name>
<keyword evidence="1" id="KW-0472">Membrane</keyword>
<evidence type="ECO:0000313" key="4">
    <source>
        <dbReference type="Proteomes" id="UP000199427"/>
    </source>
</evidence>
<proteinExistence type="predicted"/>
<evidence type="ECO:0000259" key="2">
    <source>
        <dbReference type="Pfam" id="PF04892"/>
    </source>
</evidence>
<organism evidence="3 4">
    <name type="scientific">Piscibacillus halophilus</name>
    <dbReference type="NCBI Taxonomy" id="571933"/>
    <lineage>
        <taxon>Bacteria</taxon>
        <taxon>Bacillati</taxon>
        <taxon>Bacillota</taxon>
        <taxon>Bacilli</taxon>
        <taxon>Bacillales</taxon>
        <taxon>Bacillaceae</taxon>
        <taxon>Piscibacillus</taxon>
    </lineage>
</organism>
<dbReference type="OrthoDB" id="4822551at2"/>
<feature type="transmembrane region" description="Helical" evidence="1">
    <location>
        <begin position="100"/>
        <end position="123"/>
    </location>
</feature>
<feature type="domain" description="VanZ-like" evidence="2">
    <location>
        <begin position="21"/>
        <end position="144"/>
    </location>
</feature>
<keyword evidence="1" id="KW-0812">Transmembrane</keyword>
<dbReference type="RefSeq" id="WP_091775839.1">
    <property type="nucleotide sequence ID" value="NZ_FOES01000052.1"/>
</dbReference>
<dbReference type="STRING" id="571933.SAMN05216362_1529"/>
<dbReference type="InterPro" id="IPR006976">
    <property type="entry name" value="VanZ-like"/>
</dbReference>
<feature type="transmembrane region" description="Helical" evidence="1">
    <location>
        <begin position="74"/>
        <end position="93"/>
    </location>
</feature>
<evidence type="ECO:0000256" key="1">
    <source>
        <dbReference type="SAM" id="Phobius"/>
    </source>
</evidence>
<feature type="transmembrane region" description="Helical" evidence="1">
    <location>
        <begin position="151"/>
        <end position="176"/>
    </location>
</feature>
<feature type="transmembrane region" description="Helical" evidence="1">
    <location>
        <begin position="21"/>
        <end position="54"/>
    </location>
</feature>